<feature type="binding site" evidence="16">
    <location>
        <position position="67"/>
    </location>
    <ligand>
        <name>[4Fe-4S] cluster</name>
        <dbReference type="ChEBI" id="CHEBI:49883"/>
        <note>4Fe-4S-S-AdoMet</note>
    </ligand>
</feature>
<keyword evidence="8 14" id="KW-0479">Metal-binding</keyword>
<evidence type="ECO:0000313" key="18">
    <source>
        <dbReference type="EMBL" id="MBL0766050.1"/>
    </source>
</evidence>
<feature type="binding site" evidence="15">
    <location>
        <position position="111"/>
    </location>
    <ligand>
        <name>S-adenosyl-L-methionine</name>
        <dbReference type="ChEBI" id="CHEBI:59789"/>
        <label>1</label>
    </ligand>
</feature>
<feature type="binding site" evidence="15">
    <location>
        <position position="208"/>
    </location>
    <ligand>
        <name>S-adenosyl-L-methionine</name>
        <dbReference type="ChEBI" id="CHEBI:59789"/>
        <label>2</label>
    </ligand>
</feature>
<evidence type="ECO:0000256" key="9">
    <source>
        <dbReference type="ARBA" id="ARBA00023002"/>
    </source>
</evidence>
<feature type="binding site" evidence="15">
    <location>
        <position position="242"/>
    </location>
    <ligand>
        <name>S-adenosyl-L-methionine</name>
        <dbReference type="ChEBI" id="CHEBI:59789"/>
        <label>2</label>
    </ligand>
</feature>
<dbReference type="InterPro" id="IPR006638">
    <property type="entry name" value="Elp3/MiaA/NifB-like_rSAM"/>
</dbReference>
<dbReference type="InterPro" id="IPR058240">
    <property type="entry name" value="rSAM_sf"/>
</dbReference>
<comment type="subcellular location">
    <subcellularLocation>
        <location evidence="1 14">Cytoplasm</location>
    </subcellularLocation>
</comment>
<dbReference type="InterPro" id="IPR004558">
    <property type="entry name" value="Coprogen_oxidase_HemN"/>
</dbReference>
<dbReference type="PIRSF" id="PIRSF000167">
    <property type="entry name" value="HemN"/>
    <property type="match status" value="1"/>
</dbReference>
<dbReference type="Proteomes" id="UP000642920">
    <property type="component" value="Unassembled WGS sequence"/>
</dbReference>
<sequence length="450" mass="51677">MIQSLISKYNKAIPRYTSYPPVPQWNNAVMSQKTWLSVLNKDIRIAEDKSLSIYIHLPFCESLCTYCGCNKRITKRHEMEHPYIEAVKKEWTIYKNSFNHKPQLKYLHLGGGTPTFFSPDNLKDLISHILKDVELVQDHSFSFEGHPNNTTYQHLSTLKELGFNRVSYGVQDFTFEVQKAIHRIQPEENVEKVVRDARSLGYESVNFDLVYGLPFQSKESIATTIEKVAEYKPERIALYSYAHVPWVSKSQRGYDESNLPAPEEKLSFYLFAKDQLLDLGYEQIGMDHFALPSDELAIAKKLGKLNRNFMGYTTDNSKQMIGLGCSSISSSEHAFVQNEKAVEAYQESINNHKLPIIKGHLMNFQEVETSEIISKLICNGLYDFQDKVERLDEARANLKPLEDDNLLIIEGNTLNVTELGMLFIRNICVVFDPYLANNKLSEKKVFSQSV</sequence>
<evidence type="ECO:0000256" key="2">
    <source>
        <dbReference type="ARBA" id="ARBA00004785"/>
    </source>
</evidence>
<comment type="cofactor">
    <cofactor evidence="14 16">
        <name>[4Fe-4S] cluster</name>
        <dbReference type="ChEBI" id="CHEBI:49883"/>
    </cofactor>
    <text evidence="14 16">Binds 1 [4Fe-4S] cluster. The cluster is coordinated with 3 cysteines and an exchangeable S-adenosyl-L-methionine.</text>
</comment>
<feature type="binding site" evidence="15">
    <location>
        <begin position="66"/>
        <end position="68"/>
    </location>
    <ligand>
        <name>S-adenosyl-L-methionine</name>
        <dbReference type="ChEBI" id="CHEBI:59789"/>
        <label>2</label>
    </ligand>
</feature>
<dbReference type="SUPFAM" id="SSF102114">
    <property type="entry name" value="Radical SAM enzymes"/>
    <property type="match status" value="1"/>
</dbReference>
<dbReference type="Gene3D" id="3.20.20.70">
    <property type="entry name" value="Aldolase class I"/>
    <property type="match status" value="1"/>
</dbReference>
<dbReference type="PANTHER" id="PTHR13932">
    <property type="entry name" value="COPROPORPHYRINIGEN III OXIDASE"/>
    <property type="match status" value="1"/>
</dbReference>
<evidence type="ECO:0000256" key="5">
    <source>
        <dbReference type="ARBA" id="ARBA00022485"/>
    </source>
</evidence>
<evidence type="ECO:0000256" key="12">
    <source>
        <dbReference type="ARBA" id="ARBA00023244"/>
    </source>
</evidence>
<dbReference type="GO" id="GO:0051989">
    <property type="term" value="F:coproporphyrinogen dehydrogenase activity"/>
    <property type="evidence" value="ECO:0007669"/>
    <property type="project" value="UniProtKB-EC"/>
</dbReference>
<name>A0A937AC04_9BACT</name>
<keyword evidence="5 14" id="KW-0004">4Fe-4S</keyword>
<comment type="pathway">
    <text evidence="2 14">Porphyrin-containing compound metabolism; protoporphyrin-IX biosynthesis; protoporphyrinogen-IX from coproporphyrinogen-III (AdoMet route): step 1/1.</text>
</comment>
<evidence type="ECO:0000256" key="6">
    <source>
        <dbReference type="ARBA" id="ARBA00022490"/>
    </source>
</evidence>
<protein>
    <recommendedName>
        <fullName evidence="14">Coproporphyrinogen-III oxidase</fullName>
        <ecNumber evidence="14">1.3.98.3</ecNumber>
    </recommendedName>
</protein>
<dbReference type="SFLD" id="SFLDG01065">
    <property type="entry name" value="anaerobic_coproporphyrinogen-I"/>
    <property type="match status" value="1"/>
</dbReference>
<dbReference type="Gene3D" id="1.10.10.920">
    <property type="match status" value="1"/>
</dbReference>
<proteinExistence type="inferred from homology"/>
<keyword evidence="9 14" id="KW-0560">Oxidoreductase</keyword>
<keyword evidence="19" id="KW-1185">Reference proteome</keyword>
<keyword evidence="7 14" id="KW-0949">S-adenosyl-L-methionine</keyword>
<feature type="binding site" evidence="15">
    <location>
        <position position="171"/>
    </location>
    <ligand>
        <name>S-adenosyl-L-methionine</name>
        <dbReference type="ChEBI" id="CHEBI:59789"/>
        <label>2</label>
    </ligand>
</feature>
<keyword evidence="12 14" id="KW-0627">Porphyrin biosynthesis</keyword>
<evidence type="ECO:0000313" key="19">
    <source>
        <dbReference type="Proteomes" id="UP000642920"/>
    </source>
</evidence>
<accession>A0A937AC04</accession>
<dbReference type="PANTHER" id="PTHR13932:SF6">
    <property type="entry name" value="OXYGEN-INDEPENDENT COPROPORPHYRINOGEN III OXIDASE"/>
    <property type="match status" value="1"/>
</dbReference>
<evidence type="ECO:0000256" key="8">
    <source>
        <dbReference type="ARBA" id="ARBA00022723"/>
    </source>
</evidence>
<evidence type="ECO:0000256" key="3">
    <source>
        <dbReference type="ARBA" id="ARBA00005493"/>
    </source>
</evidence>
<feature type="binding site" evidence="15">
    <location>
        <position position="328"/>
    </location>
    <ligand>
        <name>S-adenosyl-L-methionine</name>
        <dbReference type="ChEBI" id="CHEBI:59789"/>
        <label>1</label>
    </ligand>
</feature>
<evidence type="ECO:0000256" key="16">
    <source>
        <dbReference type="PIRSR" id="PIRSR000167-2"/>
    </source>
</evidence>
<dbReference type="GO" id="GO:0004109">
    <property type="term" value="F:coproporphyrinogen oxidase activity"/>
    <property type="evidence" value="ECO:0007669"/>
    <property type="project" value="InterPro"/>
</dbReference>
<dbReference type="SFLD" id="SFLDS00029">
    <property type="entry name" value="Radical_SAM"/>
    <property type="match status" value="1"/>
</dbReference>
<evidence type="ECO:0000256" key="7">
    <source>
        <dbReference type="ARBA" id="ARBA00022691"/>
    </source>
</evidence>
<dbReference type="InterPro" id="IPR034505">
    <property type="entry name" value="Coproporphyrinogen-III_oxidase"/>
</dbReference>
<dbReference type="GO" id="GO:0006782">
    <property type="term" value="P:protoporphyrinogen IX biosynthetic process"/>
    <property type="evidence" value="ECO:0007669"/>
    <property type="project" value="TreeGrafter"/>
</dbReference>
<dbReference type="PROSITE" id="PS51918">
    <property type="entry name" value="RADICAL_SAM"/>
    <property type="match status" value="1"/>
</dbReference>
<comment type="caution">
    <text evidence="18">The sequence shown here is derived from an EMBL/GenBank/DDBJ whole genome shotgun (WGS) entry which is preliminary data.</text>
</comment>
<feature type="domain" description="Radical SAM core" evidence="17">
    <location>
        <begin position="45"/>
        <end position="287"/>
    </location>
</feature>
<dbReference type="SMART" id="SM00729">
    <property type="entry name" value="Elp3"/>
    <property type="match status" value="1"/>
</dbReference>
<evidence type="ECO:0000256" key="13">
    <source>
        <dbReference type="ARBA" id="ARBA00048321"/>
    </source>
</evidence>
<dbReference type="NCBIfam" id="TIGR00538">
    <property type="entry name" value="hemN"/>
    <property type="match status" value="1"/>
</dbReference>
<evidence type="ECO:0000256" key="10">
    <source>
        <dbReference type="ARBA" id="ARBA00023004"/>
    </source>
</evidence>
<organism evidence="18 19">
    <name type="scientific">Marivirga atlantica</name>
    <dbReference type="NCBI Taxonomy" id="1548457"/>
    <lineage>
        <taxon>Bacteria</taxon>
        <taxon>Pseudomonadati</taxon>
        <taxon>Bacteroidota</taxon>
        <taxon>Cytophagia</taxon>
        <taxon>Cytophagales</taxon>
        <taxon>Marivirgaceae</taxon>
        <taxon>Marivirga</taxon>
    </lineage>
</organism>
<dbReference type="GO" id="GO:0005737">
    <property type="term" value="C:cytoplasm"/>
    <property type="evidence" value="ECO:0007669"/>
    <property type="project" value="UniProtKB-SubCell"/>
</dbReference>
<keyword evidence="10 14" id="KW-0408">Iron</keyword>
<dbReference type="AlphaFoldDB" id="A0A937AC04"/>
<dbReference type="Pfam" id="PF04055">
    <property type="entry name" value="Radical_SAM"/>
    <property type="match status" value="1"/>
</dbReference>
<evidence type="ECO:0000259" key="17">
    <source>
        <dbReference type="PROSITE" id="PS51918"/>
    </source>
</evidence>
<dbReference type="EC" id="1.3.98.3" evidence="14"/>
<feature type="binding site" evidence="16">
    <location>
        <position position="60"/>
    </location>
    <ligand>
        <name>[4Fe-4S] cluster</name>
        <dbReference type="ChEBI" id="CHEBI:49883"/>
        <note>4Fe-4S-S-AdoMet</note>
    </ligand>
</feature>
<feature type="binding site" evidence="15">
    <location>
        <begin position="112"/>
        <end position="113"/>
    </location>
    <ligand>
        <name>S-adenosyl-L-methionine</name>
        <dbReference type="ChEBI" id="CHEBI:59789"/>
        <label>2</label>
    </ligand>
</feature>
<feature type="binding site" evidence="15">
    <location>
        <position position="144"/>
    </location>
    <ligand>
        <name>S-adenosyl-L-methionine</name>
        <dbReference type="ChEBI" id="CHEBI:59789"/>
        <label>1</label>
    </ligand>
</feature>
<comment type="similarity">
    <text evidence="3 14">Belongs to the anaerobic coproporphyrinogen-III oxidase family.</text>
</comment>
<feature type="binding site" evidence="15">
    <location>
        <position position="54"/>
    </location>
    <ligand>
        <name>S-adenosyl-L-methionine</name>
        <dbReference type="ChEBI" id="CHEBI:59789"/>
        <label>1</label>
    </ligand>
</feature>
<dbReference type="GO" id="GO:0046872">
    <property type="term" value="F:metal ion binding"/>
    <property type="evidence" value="ECO:0007669"/>
    <property type="project" value="UniProtKB-KW"/>
</dbReference>
<comment type="catalytic activity">
    <reaction evidence="13 14">
        <text>coproporphyrinogen III + 2 S-adenosyl-L-methionine = protoporphyrinogen IX + 2 5'-deoxyadenosine + 2 L-methionine + 2 CO2</text>
        <dbReference type="Rhea" id="RHEA:15425"/>
        <dbReference type="ChEBI" id="CHEBI:16526"/>
        <dbReference type="ChEBI" id="CHEBI:17319"/>
        <dbReference type="ChEBI" id="CHEBI:57307"/>
        <dbReference type="ChEBI" id="CHEBI:57309"/>
        <dbReference type="ChEBI" id="CHEBI:57844"/>
        <dbReference type="ChEBI" id="CHEBI:59789"/>
        <dbReference type="EC" id="1.3.98.3"/>
    </reaction>
</comment>
<evidence type="ECO:0000256" key="14">
    <source>
        <dbReference type="PIRNR" id="PIRNR000167"/>
    </source>
</evidence>
<dbReference type="InterPro" id="IPR013785">
    <property type="entry name" value="Aldolase_TIM"/>
</dbReference>
<evidence type="ECO:0000256" key="1">
    <source>
        <dbReference type="ARBA" id="ARBA00004496"/>
    </source>
</evidence>
<comment type="subunit">
    <text evidence="4">Monomer.</text>
</comment>
<feature type="binding site" evidence="16">
    <location>
        <position position="64"/>
    </location>
    <ligand>
        <name>[4Fe-4S] cluster</name>
        <dbReference type="ChEBI" id="CHEBI:49883"/>
        <note>4Fe-4S-S-AdoMet</note>
    </ligand>
</feature>
<dbReference type="EMBL" id="JAERQG010000003">
    <property type="protein sequence ID" value="MBL0766050.1"/>
    <property type="molecule type" value="Genomic_DNA"/>
</dbReference>
<feature type="binding site" evidence="15">
    <location>
        <position position="183"/>
    </location>
    <ligand>
        <name>S-adenosyl-L-methionine</name>
        <dbReference type="ChEBI" id="CHEBI:59789"/>
        <label>2</label>
    </ligand>
</feature>
<dbReference type="GO" id="GO:0051539">
    <property type="term" value="F:4 iron, 4 sulfur cluster binding"/>
    <property type="evidence" value="ECO:0007669"/>
    <property type="project" value="UniProtKB-KW"/>
</dbReference>
<reference evidence="18" key="1">
    <citation type="submission" date="2021-01" db="EMBL/GenBank/DDBJ databases">
        <title>Marivirga sp. nov., isolated from intertidal surface sediments.</title>
        <authorList>
            <person name="Zhang M."/>
        </authorList>
    </citation>
    <scope>NUCLEOTIDE SEQUENCE</scope>
    <source>
        <strain evidence="18">SM1354</strain>
    </source>
</reference>
<keyword evidence="6 14" id="KW-0963">Cytoplasm</keyword>
<evidence type="ECO:0000256" key="15">
    <source>
        <dbReference type="PIRSR" id="PIRSR000167-1"/>
    </source>
</evidence>
<dbReference type="RefSeq" id="WP_201921834.1">
    <property type="nucleotide sequence ID" value="NZ_JAERQG010000003.1"/>
</dbReference>
<keyword evidence="11 14" id="KW-0411">Iron-sulfur</keyword>
<gene>
    <name evidence="18" type="primary">hemN</name>
    <name evidence="18" type="ORF">JKP34_12360</name>
</gene>
<evidence type="ECO:0000256" key="11">
    <source>
        <dbReference type="ARBA" id="ARBA00023014"/>
    </source>
</evidence>
<dbReference type="InterPro" id="IPR007197">
    <property type="entry name" value="rSAM"/>
</dbReference>
<evidence type="ECO:0000256" key="4">
    <source>
        <dbReference type="ARBA" id="ARBA00011245"/>
    </source>
</evidence>